<dbReference type="InterPro" id="IPR041049">
    <property type="entry name" value="DUF5615"/>
</dbReference>
<feature type="domain" description="DUF5615" evidence="1">
    <location>
        <begin position="2"/>
        <end position="111"/>
    </location>
</feature>
<dbReference type="Pfam" id="PF18480">
    <property type="entry name" value="DUF5615"/>
    <property type="match status" value="1"/>
</dbReference>
<accession>A0ABR8D5A8</accession>
<sequence>MLLDEDSQAKYLVNLLQAAGHDVVTVNAVGLMNRPDSVVLDYARQNQRVLLTRNCDDFHELHQANPIHSGILAVYQNSDAAKNMSYQIIVKAIANLETAEYILNNRFVILNQWNY</sequence>
<reference evidence="2 3" key="1">
    <citation type="journal article" date="2020" name="ISME J.">
        <title>Comparative genomics reveals insights into cyanobacterial evolution and habitat adaptation.</title>
        <authorList>
            <person name="Chen M.Y."/>
            <person name="Teng W.K."/>
            <person name="Zhao L."/>
            <person name="Hu C.X."/>
            <person name="Zhou Y.K."/>
            <person name="Han B.P."/>
            <person name="Song L.R."/>
            <person name="Shu W.S."/>
        </authorList>
    </citation>
    <scope>NUCLEOTIDE SEQUENCE [LARGE SCALE GENOMIC DNA]</scope>
    <source>
        <strain evidence="2 3">FACHB-119</strain>
    </source>
</reference>
<comment type="caution">
    <text evidence="2">The sequence shown here is derived from an EMBL/GenBank/DDBJ whole genome shotgun (WGS) entry which is preliminary data.</text>
</comment>
<name>A0ABR8D5A8_9NOST</name>
<gene>
    <name evidence="2" type="ORF">H6G83_12885</name>
</gene>
<protein>
    <submittedName>
        <fullName evidence="2">DUF5615 family PIN-like protein</fullName>
    </submittedName>
</protein>
<dbReference type="Proteomes" id="UP000661112">
    <property type="component" value="Unassembled WGS sequence"/>
</dbReference>
<evidence type="ECO:0000313" key="3">
    <source>
        <dbReference type="Proteomes" id="UP000661112"/>
    </source>
</evidence>
<keyword evidence="3" id="KW-1185">Reference proteome</keyword>
<dbReference type="EMBL" id="JACJSG010000015">
    <property type="protein sequence ID" value="MBD2501485.1"/>
    <property type="molecule type" value="Genomic_DNA"/>
</dbReference>
<evidence type="ECO:0000313" key="2">
    <source>
        <dbReference type="EMBL" id="MBD2501485.1"/>
    </source>
</evidence>
<proteinExistence type="predicted"/>
<organism evidence="2 3">
    <name type="scientific">Anabaena azotica FACHB-119</name>
    <dbReference type="NCBI Taxonomy" id="947527"/>
    <lineage>
        <taxon>Bacteria</taxon>
        <taxon>Bacillati</taxon>
        <taxon>Cyanobacteriota</taxon>
        <taxon>Cyanophyceae</taxon>
        <taxon>Nostocales</taxon>
        <taxon>Nostocaceae</taxon>
        <taxon>Anabaena</taxon>
        <taxon>Anabaena azotica</taxon>
    </lineage>
</organism>
<evidence type="ECO:0000259" key="1">
    <source>
        <dbReference type="Pfam" id="PF18480"/>
    </source>
</evidence>